<dbReference type="InterPro" id="IPR011767">
    <property type="entry name" value="GLR_AS"/>
</dbReference>
<dbReference type="CDD" id="cd02976">
    <property type="entry name" value="NrdH"/>
    <property type="match status" value="1"/>
</dbReference>
<dbReference type="InterPro" id="IPR014025">
    <property type="entry name" value="Glutaredoxin_subgr"/>
</dbReference>
<evidence type="ECO:0000313" key="6">
    <source>
        <dbReference type="Proteomes" id="UP000002350"/>
    </source>
</evidence>
<evidence type="ECO:0000256" key="1">
    <source>
        <dbReference type="ARBA" id="ARBA00023157"/>
    </source>
</evidence>
<organism evidence="5 6">
    <name type="scientific">Shewanella violacea (strain JCM 10179 / CIP 106290 / LMG 19151 / DSS12)</name>
    <dbReference type="NCBI Taxonomy" id="637905"/>
    <lineage>
        <taxon>Bacteria</taxon>
        <taxon>Pseudomonadati</taxon>
        <taxon>Pseudomonadota</taxon>
        <taxon>Gammaproteobacteria</taxon>
        <taxon>Alteromonadales</taxon>
        <taxon>Shewanellaceae</taxon>
        <taxon>Shewanella</taxon>
    </lineage>
</organism>
<dbReference type="PRINTS" id="PR00160">
    <property type="entry name" value="GLUTAREDOXIN"/>
</dbReference>
<keyword evidence="6" id="KW-1185">Reference proteome</keyword>
<dbReference type="Gene3D" id="3.40.30.10">
    <property type="entry name" value="Glutaredoxin"/>
    <property type="match status" value="1"/>
</dbReference>
<accession>D4ZBX8</accession>
<name>D4ZBX8_SHEVD</name>
<keyword evidence="3" id="KW-0472">Membrane</keyword>
<dbReference type="EMBL" id="AP011177">
    <property type="protein sequence ID" value="BAJ03523.1"/>
    <property type="molecule type" value="Genomic_DNA"/>
</dbReference>
<evidence type="ECO:0000256" key="3">
    <source>
        <dbReference type="SAM" id="Phobius"/>
    </source>
</evidence>
<protein>
    <submittedName>
        <fullName evidence="5">Glutaredoxin family protein</fullName>
    </submittedName>
</protein>
<dbReference type="PROSITE" id="PS00195">
    <property type="entry name" value="GLUTAREDOXIN_1"/>
    <property type="match status" value="1"/>
</dbReference>
<proteinExistence type="predicted"/>
<dbReference type="Proteomes" id="UP000002350">
    <property type="component" value="Chromosome"/>
</dbReference>
<dbReference type="eggNOG" id="COG0695">
    <property type="taxonomic scope" value="Bacteria"/>
</dbReference>
<dbReference type="HOGENOM" id="CLU_1884375_0_0_6"/>
<sequence>MKNTLLHKAKTLLSYILIISAGLGIGIGAKYGLDLYNQQPNLISQNTNPHYKGVDSKVIIYTTQWCPYCKKAKQYLTDNSIDYIERDIESGSEEINRLYKSIGYPGVPKIVIGNKIINGFNESLLSNVLSSQDLL</sequence>
<dbReference type="AlphaFoldDB" id="D4ZBX8"/>
<feature type="domain" description="Glutaredoxin" evidence="4">
    <location>
        <begin position="58"/>
        <end position="117"/>
    </location>
</feature>
<gene>
    <name evidence="5" type="ordered locus">SVI_3552</name>
</gene>
<feature type="transmembrane region" description="Helical" evidence="3">
    <location>
        <begin position="12"/>
        <end position="33"/>
    </location>
</feature>
<reference evidence="6" key="1">
    <citation type="journal article" date="2010" name="Mol. Biosyst.">
        <title>Complete genome sequence and comparative analysis of Shewanella violacea, a psychrophilic and piezophilic bacterium from deep sea floor sediments.</title>
        <authorList>
            <person name="Aono E."/>
            <person name="Baba T."/>
            <person name="Ara T."/>
            <person name="Nishi T."/>
            <person name="Nakamichi T."/>
            <person name="Inamoto E."/>
            <person name="Toyonaga H."/>
            <person name="Hasegawa M."/>
            <person name="Takai Y."/>
            <person name="Okumura Y."/>
            <person name="Baba M."/>
            <person name="Tomita M."/>
            <person name="Kato C."/>
            <person name="Oshima T."/>
            <person name="Nakasone K."/>
            <person name="Mori H."/>
        </authorList>
    </citation>
    <scope>NUCLEOTIDE SEQUENCE [LARGE SCALE GENOMIC DNA]</scope>
    <source>
        <strain evidence="6">JCM 10179 / CIP 106290 / LMG 19151 / DSS12</strain>
    </source>
</reference>
<evidence type="ECO:0000313" key="5">
    <source>
        <dbReference type="EMBL" id="BAJ03523.1"/>
    </source>
</evidence>
<dbReference type="PANTHER" id="PTHR34386">
    <property type="entry name" value="GLUTAREDOXIN"/>
    <property type="match status" value="1"/>
</dbReference>
<dbReference type="KEGG" id="svo:SVI_3552"/>
<evidence type="ECO:0000256" key="2">
    <source>
        <dbReference type="ARBA" id="ARBA00023284"/>
    </source>
</evidence>
<dbReference type="RefSeq" id="WP_013052816.1">
    <property type="nucleotide sequence ID" value="NC_014012.1"/>
</dbReference>
<dbReference type="GO" id="GO:0009055">
    <property type="term" value="F:electron transfer activity"/>
    <property type="evidence" value="ECO:0007669"/>
    <property type="project" value="TreeGrafter"/>
</dbReference>
<dbReference type="InterPro" id="IPR051548">
    <property type="entry name" value="Grx-like_ET"/>
</dbReference>
<keyword evidence="3" id="KW-1133">Transmembrane helix</keyword>
<dbReference type="InterPro" id="IPR002109">
    <property type="entry name" value="Glutaredoxin"/>
</dbReference>
<dbReference type="Pfam" id="PF00462">
    <property type="entry name" value="Glutaredoxin"/>
    <property type="match status" value="1"/>
</dbReference>
<evidence type="ECO:0000259" key="4">
    <source>
        <dbReference type="Pfam" id="PF00462"/>
    </source>
</evidence>
<dbReference type="GO" id="GO:0045454">
    <property type="term" value="P:cell redox homeostasis"/>
    <property type="evidence" value="ECO:0007669"/>
    <property type="project" value="TreeGrafter"/>
</dbReference>
<dbReference type="STRING" id="637905.SVI_3552"/>
<dbReference type="InterPro" id="IPR036249">
    <property type="entry name" value="Thioredoxin-like_sf"/>
</dbReference>
<dbReference type="PANTHER" id="PTHR34386:SF1">
    <property type="entry name" value="GLUTAREDOXIN-LIKE PROTEIN NRDH"/>
    <property type="match status" value="1"/>
</dbReference>
<dbReference type="OrthoDB" id="8991911at2"/>
<keyword evidence="3" id="KW-0812">Transmembrane</keyword>
<keyword evidence="1" id="KW-1015">Disulfide bond</keyword>
<keyword evidence="2" id="KW-0676">Redox-active center</keyword>
<dbReference type="SUPFAM" id="SSF52833">
    <property type="entry name" value="Thioredoxin-like"/>
    <property type="match status" value="1"/>
</dbReference>
<dbReference type="PROSITE" id="PS51354">
    <property type="entry name" value="GLUTAREDOXIN_2"/>
    <property type="match status" value="1"/>
</dbReference>